<keyword evidence="5" id="KW-1133">Transmembrane helix</keyword>
<accession>A0A5F2EZL9</accession>
<evidence type="ECO:0000256" key="5">
    <source>
        <dbReference type="ARBA" id="ARBA00022989"/>
    </source>
</evidence>
<dbReference type="RefSeq" id="WP_108578255.1">
    <property type="nucleotide sequence ID" value="NZ_CP026952.1"/>
</dbReference>
<evidence type="ECO:0000256" key="4">
    <source>
        <dbReference type="ARBA" id="ARBA00022692"/>
    </source>
</evidence>
<protein>
    <submittedName>
        <fullName evidence="7">Pyridoxal-5'-phosphate-dependent protein subunit beta</fullName>
    </submittedName>
</protein>
<organism evidence="7 8">
    <name type="scientific">Aeromicrobium chenweiae</name>
    <dbReference type="NCBI Taxonomy" id="2079793"/>
    <lineage>
        <taxon>Bacteria</taxon>
        <taxon>Bacillati</taxon>
        <taxon>Actinomycetota</taxon>
        <taxon>Actinomycetes</taxon>
        <taxon>Propionibacteriales</taxon>
        <taxon>Nocardioidaceae</taxon>
        <taxon>Aeromicrobium</taxon>
    </lineage>
</organism>
<keyword evidence="6" id="KW-0472">Membrane</keyword>
<reference evidence="8" key="1">
    <citation type="submission" date="2018-01" db="EMBL/GenBank/DDBJ databases">
        <authorList>
            <person name="Li J."/>
        </authorList>
    </citation>
    <scope>NUCLEOTIDE SEQUENCE [LARGE SCALE GENOMIC DNA]</scope>
    <source>
        <strain evidence="8">592</strain>
    </source>
</reference>
<dbReference type="GO" id="GO:0005886">
    <property type="term" value="C:plasma membrane"/>
    <property type="evidence" value="ECO:0007669"/>
    <property type="project" value="UniProtKB-SubCell"/>
</dbReference>
<dbReference type="GO" id="GO:0016413">
    <property type="term" value="F:O-acetyltransferase activity"/>
    <property type="evidence" value="ECO:0007669"/>
    <property type="project" value="TreeGrafter"/>
</dbReference>
<keyword evidence="8" id="KW-1185">Reference proteome</keyword>
<comment type="similarity">
    <text evidence="2">Belongs to the acyltransferase 3 family.</text>
</comment>
<evidence type="ECO:0000256" key="6">
    <source>
        <dbReference type="ARBA" id="ARBA00023136"/>
    </source>
</evidence>
<comment type="subcellular location">
    <subcellularLocation>
        <location evidence="1">Cell membrane</location>
        <topology evidence="1">Multi-pass membrane protein</topology>
    </subcellularLocation>
</comment>
<evidence type="ECO:0000313" key="7">
    <source>
        <dbReference type="EMBL" id="AWB92610.1"/>
    </source>
</evidence>
<gene>
    <name evidence="7" type="ORF">C3E78_10600</name>
</gene>
<dbReference type="PANTHER" id="PTHR40074:SF4">
    <property type="entry name" value="INNER MEMBRANE PROTEIN YCFT"/>
    <property type="match status" value="1"/>
</dbReference>
<dbReference type="InterPro" id="IPR002656">
    <property type="entry name" value="Acyl_transf_3_dom"/>
</dbReference>
<sequence length="355" mass="38415">MPDLRTPRPRETWPDVAKGVCILLVVLWHVVAKHYQQVDWDTSLPVSGAWGTLGEQLLTLRMPLFFTVSGLFAVSAVGRPWRVLARTRVAKFGYLYVVWLLIHTAVLTQAPSFDTARARGVGELVEELTISPTNLWYLLALALYFVVARVTRRVPTAWLLAAAFLLSAVAAAHLVPVPGNRGQVLQNLAFFLAGLRLRPAIEAYARTTTTPRAGLAALAYAVALGLMALLGAQRWFGVWPLVSVLATACGVAAAVLASRHLPRTTRALGGLGTRTLPIYVMHLPLLAVLDRLLDGPLRALEPRVTVLAVVEPALLTAVLVGVCLLLHRVLLRAHLTALFALPSRRGSRTGSTLGA</sequence>
<evidence type="ECO:0000256" key="1">
    <source>
        <dbReference type="ARBA" id="ARBA00004651"/>
    </source>
</evidence>
<keyword evidence="3" id="KW-1003">Cell membrane</keyword>
<dbReference type="Pfam" id="PF01757">
    <property type="entry name" value="Acyl_transf_3"/>
    <property type="match status" value="1"/>
</dbReference>
<evidence type="ECO:0000313" key="8">
    <source>
        <dbReference type="Proteomes" id="UP000244384"/>
    </source>
</evidence>
<name>A0A2S0WMW5_9ACTN</name>
<dbReference type="Proteomes" id="UP000244384">
    <property type="component" value="Chromosome"/>
</dbReference>
<dbReference type="GO" id="GO:0009246">
    <property type="term" value="P:enterobacterial common antigen biosynthetic process"/>
    <property type="evidence" value="ECO:0007669"/>
    <property type="project" value="TreeGrafter"/>
</dbReference>
<proteinExistence type="inferred from homology"/>
<accession>A0A2S0WMW5</accession>
<evidence type="ECO:0000256" key="2">
    <source>
        <dbReference type="ARBA" id="ARBA00007400"/>
    </source>
</evidence>
<evidence type="ECO:0000256" key="3">
    <source>
        <dbReference type="ARBA" id="ARBA00022475"/>
    </source>
</evidence>
<dbReference type="AlphaFoldDB" id="A0A2S0WMW5"/>
<dbReference type="OrthoDB" id="9811476at2"/>
<dbReference type="PANTHER" id="PTHR40074">
    <property type="entry name" value="O-ACETYLTRANSFERASE WECH"/>
    <property type="match status" value="1"/>
</dbReference>
<dbReference type="KEGG" id="aez:C3E78_10600"/>
<keyword evidence="4" id="KW-0812">Transmembrane</keyword>
<dbReference type="EMBL" id="CP026952">
    <property type="protein sequence ID" value="AWB92610.1"/>
    <property type="molecule type" value="Genomic_DNA"/>
</dbReference>